<dbReference type="Pfam" id="PF02074">
    <property type="entry name" value="Peptidase_M32"/>
    <property type="match status" value="1"/>
</dbReference>
<evidence type="ECO:0000256" key="1">
    <source>
        <dbReference type="PIRNR" id="PIRNR006615"/>
    </source>
</evidence>
<dbReference type="PIRSF" id="PIRSF006615">
    <property type="entry name" value="Zn_crbxpep_Taq"/>
    <property type="match status" value="1"/>
</dbReference>
<gene>
    <name evidence="4" type="ORF">GCL57_01225</name>
</gene>
<dbReference type="PANTHER" id="PTHR34217:SF1">
    <property type="entry name" value="CARBOXYPEPTIDASE 1"/>
    <property type="match status" value="1"/>
</dbReference>
<dbReference type="GO" id="GO:0004181">
    <property type="term" value="F:metallocarboxypeptidase activity"/>
    <property type="evidence" value="ECO:0007669"/>
    <property type="project" value="UniProtKB-UniRule"/>
</dbReference>
<dbReference type="RefSeq" id="WP_152211436.1">
    <property type="nucleotide sequence ID" value="NZ_WFLN01000004.1"/>
</dbReference>
<feature type="binding site" evidence="2">
    <location>
        <position position="295"/>
    </location>
    <ligand>
        <name>Zn(2+)</name>
        <dbReference type="ChEBI" id="CHEBI:29105"/>
        <note>catalytic</note>
    </ligand>
</feature>
<keyword evidence="1" id="KW-0378">Hydrolase</keyword>
<dbReference type="InterPro" id="IPR001333">
    <property type="entry name" value="Peptidase_M32_Taq"/>
</dbReference>
<feature type="binding site" evidence="2">
    <location>
        <position position="269"/>
    </location>
    <ligand>
        <name>Zn(2+)</name>
        <dbReference type="ChEBI" id="CHEBI:29105"/>
        <note>catalytic</note>
    </ligand>
</feature>
<keyword evidence="5" id="KW-1185">Reference proteome</keyword>
<comment type="catalytic activity">
    <reaction evidence="1">
        <text>Release of a C-terminal amino acid with broad specificity, except for -Pro.</text>
        <dbReference type="EC" id="3.4.17.19"/>
    </reaction>
</comment>
<feature type="binding site" evidence="2">
    <location>
        <position position="265"/>
    </location>
    <ligand>
        <name>Zn(2+)</name>
        <dbReference type="ChEBI" id="CHEBI:29105"/>
        <note>catalytic</note>
    </ligand>
</feature>
<keyword evidence="1" id="KW-0645">Protease</keyword>
<organism evidence="4 5">
    <name type="scientific">Fluviispira multicolorata</name>
    <dbReference type="NCBI Taxonomy" id="2654512"/>
    <lineage>
        <taxon>Bacteria</taxon>
        <taxon>Pseudomonadati</taxon>
        <taxon>Bdellovibrionota</taxon>
        <taxon>Oligoflexia</taxon>
        <taxon>Silvanigrellales</taxon>
        <taxon>Silvanigrellaceae</taxon>
        <taxon>Fluviispira</taxon>
    </lineage>
</organism>
<protein>
    <recommendedName>
        <fullName evidence="1">Metal-dependent carboxypeptidase</fullName>
        <ecNumber evidence="1">3.4.17.19</ecNumber>
    </recommendedName>
</protein>
<dbReference type="SUPFAM" id="SSF55486">
    <property type="entry name" value="Metalloproteases ('zincins'), catalytic domain"/>
    <property type="match status" value="1"/>
</dbReference>
<feature type="active site" description="Proton donor/acceptor" evidence="3">
    <location>
        <position position="266"/>
    </location>
</feature>
<evidence type="ECO:0000313" key="5">
    <source>
        <dbReference type="Proteomes" id="UP000442694"/>
    </source>
</evidence>
<dbReference type="Proteomes" id="UP000442694">
    <property type="component" value="Unassembled WGS sequence"/>
</dbReference>
<comment type="similarity">
    <text evidence="1">Belongs to the peptidase M32 family.</text>
</comment>
<comment type="caution">
    <text evidence="4">The sequence shown here is derived from an EMBL/GenBank/DDBJ whole genome shotgun (WGS) entry which is preliminary data.</text>
</comment>
<dbReference type="AlphaFoldDB" id="A0A833JFJ6"/>
<dbReference type="PANTHER" id="PTHR34217">
    <property type="entry name" value="METAL-DEPENDENT CARBOXYPEPTIDASE"/>
    <property type="match status" value="1"/>
</dbReference>
<dbReference type="GO" id="GO:0046872">
    <property type="term" value="F:metal ion binding"/>
    <property type="evidence" value="ECO:0007669"/>
    <property type="project" value="UniProtKB-KW"/>
</dbReference>
<dbReference type="EMBL" id="WFLN01000004">
    <property type="protein sequence ID" value="KAB8033350.1"/>
    <property type="molecule type" value="Genomic_DNA"/>
</dbReference>
<dbReference type="Gene3D" id="1.10.1370.30">
    <property type="match status" value="1"/>
</dbReference>
<keyword evidence="1" id="KW-0482">Metalloprotease</keyword>
<keyword evidence="1 2" id="KW-0479">Metal-binding</keyword>
<comment type="cofactor">
    <cofactor evidence="2">
        <name>Zn(2+)</name>
        <dbReference type="ChEBI" id="CHEBI:29105"/>
    </cofactor>
    <text evidence="2">Binds 1 zinc ion per subunit.</text>
</comment>
<keyword evidence="1 4" id="KW-0121">Carboxypeptidase</keyword>
<dbReference type="GO" id="GO:0006508">
    <property type="term" value="P:proteolysis"/>
    <property type="evidence" value="ECO:0007669"/>
    <property type="project" value="UniProtKB-UniRule"/>
</dbReference>
<dbReference type="PRINTS" id="PR00998">
    <property type="entry name" value="CRBOXYPTASET"/>
</dbReference>
<comment type="function">
    <text evidence="1">Broad specificity carboxypetidase that releases amino acids sequentially from the C-terminus, including neutral, aromatic, polar and basic residues.</text>
</comment>
<accession>A0A833JFJ6</accession>
<name>A0A833JFJ6_9BACT</name>
<dbReference type="PROSITE" id="PS52034">
    <property type="entry name" value="PEPTIDASE_M32"/>
    <property type="match status" value="1"/>
</dbReference>
<evidence type="ECO:0000313" key="4">
    <source>
        <dbReference type="EMBL" id="KAB8033350.1"/>
    </source>
</evidence>
<proteinExistence type="inferred from homology"/>
<dbReference type="EC" id="3.4.17.19" evidence="1"/>
<evidence type="ECO:0000256" key="3">
    <source>
        <dbReference type="PIRSR" id="PIRSR006615-2"/>
    </source>
</evidence>
<dbReference type="CDD" id="cd06460">
    <property type="entry name" value="M32_Taq"/>
    <property type="match status" value="1"/>
</dbReference>
<keyword evidence="2" id="KW-0862">Zinc</keyword>
<sequence>MNSAECFKKLSDLICEVTEMRSISNLLHWDQNTYMPIQGAKGRGRQVATLGKITHEKFTSVEIGKLLEQLEGYENQIPYHSFESSFLRLVRREFQLATQVPAKFISEMLNHFSACYNTWIKARAENNFKLIQSMLEKSIEFSIQYADFFPHKHISDPLIAEFDYGFSAASVQEIFTKLRVELLPFVKEVLNQEQENHDFLNKKYPKDLQKEIVERILKEIGYDMSRGRVDVTYHPFMLSLSHGDVRITTRYDEDNFTDSLLSTIHEAGHAFYELGNAESLDGSILFGGTSAGIHESQSRLWENMVGRSFSFWEFFYPTLQKTFSDQLNNVSVQQFYAGINKVTPSLIRTEADELTYNLHVMIRCDLETQMLEGNLKVKDLPEAWNARYLSDLGIKVTNDVNGCLQDVHWFSGLVGGSFQGYTLGNIMSAQFYDAAHAALPNLKSEMKAGNFVNLKNWLTENIHCHGKKFTGLEVLKMATKSELNIANYMNYLKKKFPIK</sequence>
<evidence type="ECO:0000256" key="2">
    <source>
        <dbReference type="PIRSR" id="PIRSR006615-1"/>
    </source>
</evidence>
<reference evidence="4 5" key="1">
    <citation type="submission" date="2019-10" db="EMBL/GenBank/DDBJ databases">
        <title>New genus of Silvanigrellaceae.</title>
        <authorList>
            <person name="Pitt A."/>
            <person name="Hahn M.W."/>
        </authorList>
    </citation>
    <scope>NUCLEOTIDE SEQUENCE [LARGE SCALE GENOMIC DNA]</scope>
    <source>
        <strain evidence="4 5">33A1-SZDP</strain>
    </source>
</reference>